<comment type="caution">
    <text evidence="2">The sequence shown here is derived from an EMBL/GenBank/DDBJ whole genome shotgun (WGS) entry which is preliminary data.</text>
</comment>
<dbReference type="InterPro" id="IPR036390">
    <property type="entry name" value="WH_DNA-bd_sf"/>
</dbReference>
<dbReference type="InterPro" id="IPR036388">
    <property type="entry name" value="WH-like_DNA-bd_sf"/>
</dbReference>
<feature type="domain" description="HTH marR-type" evidence="1">
    <location>
        <begin position="2"/>
        <end position="44"/>
    </location>
</feature>
<reference evidence="2 3" key="1">
    <citation type="submission" date="2018-03" db="EMBL/GenBank/DDBJ databases">
        <title>Genomic Encyclopedia of Type Strains, Phase III (KMG-III): the genomes of soil and plant-associated and newly described type strains.</title>
        <authorList>
            <person name="Whitman W."/>
        </authorList>
    </citation>
    <scope>NUCLEOTIDE SEQUENCE [LARGE SCALE GENOMIC DNA]</scope>
    <source>
        <strain evidence="2 3">CGMCC 4.7104</strain>
    </source>
</reference>
<dbReference type="Pfam" id="PF12802">
    <property type="entry name" value="MarR_2"/>
    <property type="match status" value="1"/>
</dbReference>
<dbReference type="Proteomes" id="UP000238312">
    <property type="component" value="Unassembled WGS sequence"/>
</dbReference>
<evidence type="ECO:0000313" key="3">
    <source>
        <dbReference type="Proteomes" id="UP000238312"/>
    </source>
</evidence>
<gene>
    <name evidence="2" type="ORF">B0I32_10733</name>
</gene>
<dbReference type="EMBL" id="PVNG01000007">
    <property type="protein sequence ID" value="PRX65273.1"/>
    <property type="molecule type" value="Genomic_DNA"/>
</dbReference>
<dbReference type="InterPro" id="IPR000835">
    <property type="entry name" value="HTH_MarR-typ"/>
</dbReference>
<dbReference type="GO" id="GO:0003700">
    <property type="term" value="F:DNA-binding transcription factor activity"/>
    <property type="evidence" value="ECO:0007669"/>
    <property type="project" value="InterPro"/>
</dbReference>
<dbReference type="AlphaFoldDB" id="A0A2T0N0H9"/>
<sequence>MLIEIARGPGTRTRDIAVRIGITERAVHGIVADLHQAGYLTRERIGRRNRYTLDLDQPFRHRSEAGLPIGRLIALFTDHDLHRQAE</sequence>
<dbReference type="Gene3D" id="1.10.10.10">
    <property type="entry name" value="Winged helix-like DNA-binding domain superfamily/Winged helix DNA-binding domain"/>
    <property type="match status" value="1"/>
</dbReference>
<dbReference type="OrthoDB" id="371140at2"/>
<evidence type="ECO:0000313" key="2">
    <source>
        <dbReference type="EMBL" id="PRX65273.1"/>
    </source>
</evidence>
<name>A0A2T0N0H9_9ACTN</name>
<keyword evidence="3" id="KW-1185">Reference proteome</keyword>
<proteinExistence type="predicted"/>
<protein>
    <submittedName>
        <fullName evidence="2">MarR family protein</fullName>
    </submittedName>
</protein>
<evidence type="ECO:0000259" key="1">
    <source>
        <dbReference type="Pfam" id="PF12802"/>
    </source>
</evidence>
<organism evidence="2 3">
    <name type="scientific">Nonomuraea fuscirosea</name>
    <dbReference type="NCBI Taxonomy" id="1291556"/>
    <lineage>
        <taxon>Bacteria</taxon>
        <taxon>Bacillati</taxon>
        <taxon>Actinomycetota</taxon>
        <taxon>Actinomycetes</taxon>
        <taxon>Streptosporangiales</taxon>
        <taxon>Streptosporangiaceae</taxon>
        <taxon>Nonomuraea</taxon>
    </lineage>
</organism>
<dbReference type="RefSeq" id="WP_106240287.1">
    <property type="nucleotide sequence ID" value="NZ_PVNG01000007.1"/>
</dbReference>
<dbReference type="SUPFAM" id="SSF46785">
    <property type="entry name" value="Winged helix' DNA-binding domain"/>
    <property type="match status" value="1"/>
</dbReference>
<accession>A0A2T0N0H9</accession>